<reference evidence="1 2" key="1">
    <citation type="submission" date="2015-10" db="EMBL/GenBank/DDBJ databases">
        <title>Full genome of DAOMC 229536 Phialocephala scopiformis, a fungal endophyte of spruce producing the potent anti-insectan compound rugulosin.</title>
        <authorList>
            <consortium name="DOE Joint Genome Institute"/>
            <person name="Walker A.K."/>
            <person name="Frasz S.L."/>
            <person name="Seifert K.A."/>
            <person name="Miller J.D."/>
            <person name="Mondo S.J."/>
            <person name="Labutti K."/>
            <person name="Lipzen A."/>
            <person name="Dockter R."/>
            <person name="Kennedy M."/>
            <person name="Grigoriev I.V."/>
            <person name="Spatafora J.W."/>
        </authorList>
    </citation>
    <scope>NUCLEOTIDE SEQUENCE [LARGE SCALE GENOMIC DNA]</scope>
    <source>
        <strain evidence="1 2">CBS 120377</strain>
    </source>
</reference>
<evidence type="ECO:0000313" key="1">
    <source>
        <dbReference type="EMBL" id="KUJ19801.1"/>
    </source>
</evidence>
<feature type="non-terminal residue" evidence="1">
    <location>
        <position position="89"/>
    </location>
</feature>
<dbReference type="AlphaFoldDB" id="A0A194XI38"/>
<name>A0A194XI38_MOLSC</name>
<evidence type="ECO:0000313" key="2">
    <source>
        <dbReference type="Proteomes" id="UP000070700"/>
    </source>
</evidence>
<gene>
    <name evidence="1" type="ORF">LY89DRAFT_461539</name>
</gene>
<accession>A0A194XI38</accession>
<dbReference type="KEGG" id="psco:LY89DRAFT_461539"/>
<dbReference type="GeneID" id="28817415"/>
<dbReference type="RefSeq" id="XP_018074156.1">
    <property type="nucleotide sequence ID" value="XM_018207689.1"/>
</dbReference>
<keyword evidence="2" id="KW-1185">Reference proteome</keyword>
<organism evidence="1 2">
    <name type="scientific">Mollisia scopiformis</name>
    <name type="common">Conifer needle endophyte fungus</name>
    <name type="synonym">Phialocephala scopiformis</name>
    <dbReference type="NCBI Taxonomy" id="149040"/>
    <lineage>
        <taxon>Eukaryota</taxon>
        <taxon>Fungi</taxon>
        <taxon>Dikarya</taxon>
        <taxon>Ascomycota</taxon>
        <taxon>Pezizomycotina</taxon>
        <taxon>Leotiomycetes</taxon>
        <taxon>Helotiales</taxon>
        <taxon>Mollisiaceae</taxon>
        <taxon>Mollisia</taxon>
    </lineage>
</organism>
<dbReference type="InParanoid" id="A0A194XI38"/>
<dbReference type="EMBL" id="KQ947410">
    <property type="protein sequence ID" value="KUJ19801.1"/>
    <property type="molecule type" value="Genomic_DNA"/>
</dbReference>
<dbReference type="Proteomes" id="UP000070700">
    <property type="component" value="Unassembled WGS sequence"/>
</dbReference>
<proteinExistence type="predicted"/>
<sequence>MVLHPIRTRSFNYHRFGCKKEGKKYKKTSRHFATAVNRTRTSTLEGWNPNHWTTEAYHWMTKKCLFEVIEYKSRSLKSGYFVFCLLAEW</sequence>
<protein>
    <submittedName>
        <fullName evidence="1">Uncharacterized protein</fullName>
    </submittedName>
</protein>